<keyword evidence="1" id="KW-0378">Hydrolase</keyword>
<dbReference type="InterPro" id="IPR051781">
    <property type="entry name" value="Metallo-dep_Hydrolase"/>
</dbReference>
<gene>
    <name evidence="1" type="ORF">NP777_01705</name>
</gene>
<dbReference type="Proteomes" id="UP001204746">
    <property type="component" value="Unassembled WGS sequence"/>
</dbReference>
<dbReference type="SUPFAM" id="SSF51338">
    <property type="entry name" value="Composite domain of metallo-dependent hydrolases"/>
    <property type="match status" value="1"/>
</dbReference>
<dbReference type="Gene3D" id="3.20.20.140">
    <property type="entry name" value="Metal-dependent hydrolases"/>
    <property type="match status" value="1"/>
</dbReference>
<dbReference type="InterPro" id="IPR032466">
    <property type="entry name" value="Metal_Hydrolase"/>
</dbReference>
<reference evidence="1 2" key="1">
    <citation type="submission" date="2022-07" db="EMBL/GenBank/DDBJ databases">
        <authorList>
            <person name="Phongsopitanun W."/>
            <person name="Tanasupawat S."/>
        </authorList>
    </citation>
    <scope>NUCLEOTIDE SEQUENCE [LARGE SCALE GENOMIC DNA]</scope>
    <source>
        <strain evidence="1 2">RCU-064</strain>
    </source>
</reference>
<name>A0ABT1UQD9_9ACTN</name>
<dbReference type="GO" id="GO:0016787">
    <property type="term" value="F:hydrolase activity"/>
    <property type="evidence" value="ECO:0007669"/>
    <property type="project" value="UniProtKB-KW"/>
</dbReference>
<dbReference type="Gene3D" id="2.30.40.10">
    <property type="entry name" value="Urease, subunit C, domain 1"/>
    <property type="match status" value="1"/>
</dbReference>
<organism evidence="1 2">
    <name type="scientific">Streptomyces rugosispiralis</name>
    <dbReference type="NCBI Taxonomy" id="2967341"/>
    <lineage>
        <taxon>Bacteria</taxon>
        <taxon>Bacillati</taxon>
        <taxon>Actinomycetota</taxon>
        <taxon>Actinomycetes</taxon>
        <taxon>Kitasatosporales</taxon>
        <taxon>Streptomycetaceae</taxon>
        <taxon>Streptomyces</taxon>
    </lineage>
</organism>
<dbReference type="PANTHER" id="PTHR43135">
    <property type="entry name" value="ALPHA-D-RIBOSE 1-METHYLPHOSPHONATE 5-TRIPHOSPHATE DIPHOSPHATASE"/>
    <property type="match status" value="1"/>
</dbReference>
<dbReference type="EC" id="3.6.1.63" evidence="1"/>
<proteinExistence type="predicted"/>
<keyword evidence="2" id="KW-1185">Reference proteome</keyword>
<protein>
    <submittedName>
        <fullName evidence="1">Alpha-D-ribose 1-methylphosphonate 5-triphosphate diphosphatase</fullName>
        <ecNumber evidence="1">3.6.1.63</ecNumber>
    </submittedName>
</protein>
<dbReference type="SUPFAM" id="SSF51556">
    <property type="entry name" value="Metallo-dependent hydrolases"/>
    <property type="match status" value="1"/>
</dbReference>
<evidence type="ECO:0000313" key="1">
    <source>
        <dbReference type="EMBL" id="MCQ8186988.1"/>
    </source>
</evidence>
<accession>A0ABT1UQD9</accession>
<dbReference type="PIRSF" id="PIRSF038971">
    <property type="entry name" value="PhnM"/>
    <property type="match status" value="1"/>
</dbReference>
<dbReference type="RefSeq" id="WP_256648181.1">
    <property type="nucleotide sequence ID" value="NZ_JANIAA010000001.1"/>
</dbReference>
<dbReference type="InterPro" id="IPR012696">
    <property type="entry name" value="PhnM"/>
</dbReference>
<dbReference type="InterPro" id="IPR011059">
    <property type="entry name" value="Metal-dep_hydrolase_composite"/>
</dbReference>
<dbReference type="PANTHER" id="PTHR43135:SF3">
    <property type="entry name" value="ALPHA-D-RIBOSE 1-METHYLPHOSPHONATE 5-TRIPHOSPHATE DIPHOSPHATASE"/>
    <property type="match status" value="1"/>
</dbReference>
<comment type="caution">
    <text evidence="1">The sequence shown here is derived from an EMBL/GenBank/DDBJ whole genome shotgun (WGS) entry which is preliminary data.</text>
</comment>
<dbReference type="NCBIfam" id="NF011984">
    <property type="entry name" value="PRK15446.1-5"/>
    <property type="match status" value="1"/>
</dbReference>
<evidence type="ECO:0000313" key="2">
    <source>
        <dbReference type="Proteomes" id="UP001204746"/>
    </source>
</evidence>
<sequence>MSRYAFVHARAVLPDRTLDDALVVVEDGRITEVAPVTPGAVPAGAVDLGGALLLPGIVDTHSDALEKEQRPRPTVEFEPGFAVLSFEGRVRAAGVTTMHHAVSYQTNAEKDRTIERSLALAAAVRERAASGVGLIDHRLLHRLDARDADALDALKGALAGQRCTDVPPLVSYEDHTPGQGQYRNLEAYRAIIQRQEHLSAEDADRFIRHRIDERADGVPQRARTLAHLGEEVRAGRIRLLAHDVESAEELAGVRAAGAAVAEFPTTHEAARAAQDAGMPVVAGAPNVLRGGSHSGNVGAEALIAEGLVDNLSSDYMPTALLAAALRLAERGVVPLHTAVALITSGAARTAGLADRGALVPGLRADLVVVTAEGGRPTVRMSLLAEESRDGDGAPLSAARLLKPADAAASWR</sequence>
<dbReference type="NCBIfam" id="NF011990">
    <property type="entry name" value="PRK15446.2-6"/>
    <property type="match status" value="1"/>
</dbReference>
<dbReference type="EMBL" id="JANIAA010000001">
    <property type="protein sequence ID" value="MCQ8186988.1"/>
    <property type="molecule type" value="Genomic_DNA"/>
</dbReference>